<sequence length="201" mass="22513">MKAILVKRMGKVKASGKLAKPEVEKFRRERINNSLENLRVMLLHCPEHQDLAGRRVEKVEILEHTVTFLKGHDGRRGKGGNVEQQFQDGYSACLRKAADFLRNFSQTGDQRGFRTQRIAPAVQLFTHLQKLTAAPPNPTPPFTERETTPDLNQNGQPAGLMAVQRQPLSSLPKLSPRAHSARPAADSPSLISSQALWRPWP</sequence>
<reference evidence="8 9" key="1">
    <citation type="submission" date="2024-09" db="EMBL/GenBank/DDBJ databases">
        <title>A chromosome-level genome assembly of Gray's grenadier anchovy, Coilia grayii.</title>
        <authorList>
            <person name="Fu Z."/>
        </authorList>
    </citation>
    <scope>NUCLEOTIDE SEQUENCE [LARGE SCALE GENOMIC DNA]</scope>
    <source>
        <strain evidence="8">G4</strain>
        <tissue evidence="8">Muscle</tissue>
    </source>
</reference>
<comment type="subcellular location">
    <subcellularLocation>
        <location evidence="1">Nucleus</location>
    </subcellularLocation>
</comment>
<keyword evidence="9" id="KW-1185">Reference proteome</keyword>
<accession>A0ABD1IT74</accession>
<evidence type="ECO:0000256" key="1">
    <source>
        <dbReference type="ARBA" id="ARBA00004123"/>
    </source>
</evidence>
<name>A0ABD1IT74_9TELE</name>
<evidence type="ECO:0000256" key="5">
    <source>
        <dbReference type="ARBA" id="ARBA00023242"/>
    </source>
</evidence>
<evidence type="ECO:0000313" key="8">
    <source>
        <dbReference type="EMBL" id="KAL2077151.1"/>
    </source>
</evidence>
<organism evidence="8 9">
    <name type="scientific">Coilia grayii</name>
    <name type="common">Gray's grenadier anchovy</name>
    <dbReference type="NCBI Taxonomy" id="363190"/>
    <lineage>
        <taxon>Eukaryota</taxon>
        <taxon>Metazoa</taxon>
        <taxon>Chordata</taxon>
        <taxon>Craniata</taxon>
        <taxon>Vertebrata</taxon>
        <taxon>Euteleostomi</taxon>
        <taxon>Actinopterygii</taxon>
        <taxon>Neopterygii</taxon>
        <taxon>Teleostei</taxon>
        <taxon>Clupei</taxon>
        <taxon>Clupeiformes</taxon>
        <taxon>Clupeoidei</taxon>
        <taxon>Engraulidae</taxon>
        <taxon>Coilinae</taxon>
        <taxon>Coilia</taxon>
    </lineage>
</organism>
<dbReference type="Pfam" id="PF00010">
    <property type="entry name" value="HLH"/>
    <property type="match status" value="1"/>
</dbReference>
<gene>
    <name evidence="8" type="ORF">ACEWY4_026655</name>
</gene>
<dbReference type="EMBL" id="JBHFQA010000024">
    <property type="protein sequence ID" value="KAL2077151.1"/>
    <property type="molecule type" value="Genomic_DNA"/>
</dbReference>
<evidence type="ECO:0000313" key="9">
    <source>
        <dbReference type="Proteomes" id="UP001591681"/>
    </source>
</evidence>
<dbReference type="Proteomes" id="UP001591681">
    <property type="component" value="Unassembled WGS sequence"/>
</dbReference>
<comment type="caution">
    <text evidence="8">The sequence shown here is derived from an EMBL/GenBank/DDBJ whole genome shotgun (WGS) entry which is preliminary data.</text>
</comment>
<dbReference type="PROSITE" id="PS50888">
    <property type="entry name" value="BHLH"/>
    <property type="match status" value="1"/>
</dbReference>
<feature type="domain" description="BHLH" evidence="7">
    <location>
        <begin position="15"/>
        <end position="72"/>
    </location>
</feature>
<dbReference type="PANTHER" id="PTHR10985">
    <property type="entry name" value="BASIC HELIX-LOOP-HELIX TRANSCRIPTION FACTOR, HES-RELATED"/>
    <property type="match status" value="1"/>
</dbReference>
<dbReference type="InterPro" id="IPR011598">
    <property type="entry name" value="bHLH_dom"/>
</dbReference>
<keyword evidence="3" id="KW-0805">Transcription regulation</keyword>
<dbReference type="Gene3D" id="4.10.280.10">
    <property type="entry name" value="Helix-loop-helix DNA-binding domain"/>
    <property type="match status" value="1"/>
</dbReference>
<evidence type="ECO:0000256" key="4">
    <source>
        <dbReference type="ARBA" id="ARBA00023163"/>
    </source>
</evidence>
<dbReference type="AlphaFoldDB" id="A0ABD1IT74"/>
<keyword evidence="4" id="KW-0804">Transcription</keyword>
<dbReference type="InterPro" id="IPR036638">
    <property type="entry name" value="HLH_DNA-bd_sf"/>
</dbReference>
<dbReference type="GO" id="GO:0005634">
    <property type="term" value="C:nucleus"/>
    <property type="evidence" value="ECO:0007669"/>
    <property type="project" value="UniProtKB-SubCell"/>
</dbReference>
<evidence type="ECO:0000256" key="3">
    <source>
        <dbReference type="ARBA" id="ARBA00023015"/>
    </source>
</evidence>
<evidence type="ECO:0000256" key="2">
    <source>
        <dbReference type="ARBA" id="ARBA00022491"/>
    </source>
</evidence>
<feature type="region of interest" description="Disordered" evidence="6">
    <location>
        <begin position="132"/>
        <end position="201"/>
    </location>
</feature>
<protein>
    <recommendedName>
        <fullName evidence="7">BHLH domain-containing protein</fullName>
    </recommendedName>
</protein>
<evidence type="ECO:0000256" key="6">
    <source>
        <dbReference type="SAM" id="MobiDB-lite"/>
    </source>
</evidence>
<keyword evidence="5" id="KW-0539">Nucleus</keyword>
<keyword evidence="2" id="KW-0678">Repressor</keyword>
<evidence type="ECO:0000259" key="7">
    <source>
        <dbReference type="PROSITE" id="PS50888"/>
    </source>
</evidence>
<proteinExistence type="predicted"/>
<dbReference type="SMART" id="SM00353">
    <property type="entry name" value="HLH"/>
    <property type="match status" value="1"/>
</dbReference>
<dbReference type="InterPro" id="IPR050370">
    <property type="entry name" value="HES_HEY"/>
</dbReference>
<dbReference type="SUPFAM" id="SSF47459">
    <property type="entry name" value="HLH, helix-loop-helix DNA-binding domain"/>
    <property type="match status" value="1"/>
</dbReference>